<dbReference type="Proteomes" id="UP000231279">
    <property type="component" value="Unassembled WGS sequence"/>
</dbReference>
<dbReference type="STRING" id="429701.A0A2G9H608"/>
<keyword evidence="5" id="KW-1185">Reference proteome</keyword>
<gene>
    <name evidence="4" type="ORF">CDL12_14431</name>
</gene>
<organism evidence="4 5">
    <name type="scientific">Handroanthus impetiginosus</name>
    <dbReference type="NCBI Taxonomy" id="429701"/>
    <lineage>
        <taxon>Eukaryota</taxon>
        <taxon>Viridiplantae</taxon>
        <taxon>Streptophyta</taxon>
        <taxon>Embryophyta</taxon>
        <taxon>Tracheophyta</taxon>
        <taxon>Spermatophyta</taxon>
        <taxon>Magnoliopsida</taxon>
        <taxon>eudicotyledons</taxon>
        <taxon>Gunneridae</taxon>
        <taxon>Pentapetalae</taxon>
        <taxon>asterids</taxon>
        <taxon>lamiids</taxon>
        <taxon>Lamiales</taxon>
        <taxon>Bignoniaceae</taxon>
        <taxon>Crescentiina</taxon>
        <taxon>Tabebuia alliance</taxon>
        <taxon>Handroanthus</taxon>
    </lineage>
</organism>
<dbReference type="PANTHER" id="PTHR31234:SF55">
    <property type="entry name" value="LATE EMBRYOGENESIS ABUNDANT (LEA) HYDROXYPROLINE-RICH GLYCOPROTEIN FAMILY"/>
    <property type="match status" value="1"/>
</dbReference>
<dbReference type="PANTHER" id="PTHR31234">
    <property type="entry name" value="LATE EMBRYOGENESIS ABUNDANT (LEA) HYDROXYPROLINE-RICH GLYCOPROTEIN FAMILY"/>
    <property type="match status" value="1"/>
</dbReference>
<evidence type="ECO:0000256" key="3">
    <source>
        <dbReference type="SAM" id="Phobius"/>
    </source>
</evidence>
<keyword evidence="2 3" id="KW-0472">Membrane</keyword>
<accession>A0A2G9H608</accession>
<evidence type="ECO:0000256" key="2">
    <source>
        <dbReference type="ARBA" id="ARBA00023136"/>
    </source>
</evidence>
<comment type="subcellular location">
    <subcellularLocation>
        <location evidence="1">Membrane</location>
    </subcellularLocation>
</comment>
<reference evidence="5" key="1">
    <citation type="journal article" date="2018" name="Gigascience">
        <title>Genome assembly of the Pink Ipe (Handroanthus impetiginosus, Bignoniaceae), a highly valued, ecologically keystone Neotropical timber forest tree.</title>
        <authorList>
            <person name="Silva-Junior O.B."/>
            <person name="Grattapaglia D."/>
            <person name="Novaes E."/>
            <person name="Collevatti R.G."/>
        </authorList>
    </citation>
    <scope>NUCLEOTIDE SEQUENCE [LARGE SCALE GENOMIC DNA]</scope>
    <source>
        <strain evidence="5">cv. UFG-1</strain>
    </source>
</reference>
<protein>
    <recommendedName>
        <fullName evidence="6">Late embryogenesis abundant protein LEA-2 subgroup domain-containing protein</fullName>
    </recommendedName>
</protein>
<dbReference type="GO" id="GO:0098542">
    <property type="term" value="P:defense response to other organism"/>
    <property type="evidence" value="ECO:0007669"/>
    <property type="project" value="InterPro"/>
</dbReference>
<keyword evidence="3" id="KW-1133">Transmembrane helix</keyword>
<sequence length="229" mass="26232">MATNFSSPPPIDPTHKIIMGYSHPSQNPYPDHFNHRQPYAALVQPPRPSFGRLMLILMIALIGAMCLMTLVIWFLFGTSIPEFEVASIKLSNFSATNTSLTGVWDAKIIINNTNEDLAIRFDDVRSFVFYRGHILGISFSKSFEIQKNETHELNFRISAQKRMVDNLQGWVLNSLAEEYWRSGMVNFSFRLSANAKFSSSDSEHCDTPIYRTIVTIRNGWRRKESLQAY</sequence>
<dbReference type="OrthoDB" id="695142at2759"/>
<proteinExistence type="predicted"/>
<dbReference type="InterPro" id="IPR044839">
    <property type="entry name" value="NDR1-like"/>
</dbReference>
<evidence type="ECO:0000313" key="4">
    <source>
        <dbReference type="EMBL" id="PIN12951.1"/>
    </source>
</evidence>
<comment type="caution">
    <text evidence="4">The sequence shown here is derived from an EMBL/GenBank/DDBJ whole genome shotgun (WGS) entry which is preliminary data.</text>
</comment>
<evidence type="ECO:0008006" key="6">
    <source>
        <dbReference type="Google" id="ProtNLM"/>
    </source>
</evidence>
<dbReference type="EMBL" id="NKXS01002576">
    <property type="protein sequence ID" value="PIN12951.1"/>
    <property type="molecule type" value="Genomic_DNA"/>
</dbReference>
<name>A0A2G9H608_9LAMI</name>
<keyword evidence="3" id="KW-0812">Transmembrane</keyword>
<dbReference type="AlphaFoldDB" id="A0A2G9H608"/>
<evidence type="ECO:0000256" key="1">
    <source>
        <dbReference type="ARBA" id="ARBA00004370"/>
    </source>
</evidence>
<dbReference type="GO" id="GO:0005886">
    <property type="term" value="C:plasma membrane"/>
    <property type="evidence" value="ECO:0007669"/>
    <property type="project" value="TreeGrafter"/>
</dbReference>
<evidence type="ECO:0000313" key="5">
    <source>
        <dbReference type="Proteomes" id="UP000231279"/>
    </source>
</evidence>
<feature type="transmembrane region" description="Helical" evidence="3">
    <location>
        <begin position="53"/>
        <end position="76"/>
    </location>
</feature>